<dbReference type="AlphaFoldDB" id="A0A6B0RD16"/>
<protein>
    <submittedName>
        <fullName evidence="1">Uncharacterized protein</fullName>
    </submittedName>
</protein>
<dbReference type="Proteomes" id="UP000322234">
    <property type="component" value="Unassembled WGS sequence"/>
</dbReference>
<dbReference type="EMBL" id="VBQZ03000043">
    <property type="protein sequence ID" value="MXQ88058.1"/>
    <property type="molecule type" value="Genomic_DNA"/>
</dbReference>
<evidence type="ECO:0000313" key="2">
    <source>
        <dbReference type="Proteomes" id="UP000322234"/>
    </source>
</evidence>
<evidence type="ECO:0000313" key="1">
    <source>
        <dbReference type="EMBL" id="MXQ88058.1"/>
    </source>
</evidence>
<reference evidence="1" key="1">
    <citation type="submission" date="2019-10" db="EMBL/GenBank/DDBJ databases">
        <title>The sequence and de novo assembly of the wild yak genome.</title>
        <authorList>
            <person name="Liu Y."/>
        </authorList>
    </citation>
    <scope>NUCLEOTIDE SEQUENCE [LARGE SCALE GENOMIC DNA]</scope>
    <source>
        <strain evidence="1">WY2019</strain>
    </source>
</reference>
<sequence>MESLAKVDNCGLMPAALSSDLVAAREENTEGAMPAVEDVKADLLYESTYLQKRQALLSHLMDGYIEAFVVTETVIDNKTKAPVGVRQALAPLAQKRPTVSSSSRPCDKGRKFPFSYSNIKIPCYTESTGK</sequence>
<accession>A0A6B0RD16</accession>
<gene>
    <name evidence="1" type="ORF">E5288_WYG022480</name>
</gene>
<comment type="caution">
    <text evidence="1">The sequence shown here is derived from an EMBL/GenBank/DDBJ whole genome shotgun (WGS) entry which is preliminary data.</text>
</comment>
<name>A0A6B0RD16_9CETA</name>
<organism evidence="1 2">
    <name type="scientific">Bos mutus</name>
    <name type="common">wild yak</name>
    <dbReference type="NCBI Taxonomy" id="72004"/>
    <lineage>
        <taxon>Eukaryota</taxon>
        <taxon>Metazoa</taxon>
        <taxon>Chordata</taxon>
        <taxon>Craniata</taxon>
        <taxon>Vertebrata</taxon>
        <taxon>Euteleostomi</taxon>
        <taxon>Mammalia</taxon>
        <taxon>Eutheria</taxon>
        <taxon>Laurasiatheria</taxon>
        <taxon>Artiodactyla</taxon>
        <taxon>Ruminantia</taxon>
        <taxon>Pecora</taxon>
        <taxon>Bovidae</taxon>
        <taxon>Bovinae</taxon>
        <taxon>Bos</taxon>
    </lineage>
</organism>
<keyword evidence="2" id="KW-1185">Reference proteome</keyword>
<proteinExistence type="predicted"/>